<dbReference type="STRING" id="741276.A0A2S5B9X7"/>
<feature type="region of interest" description="Disordered" evidence="1">
    <location>
        <begin position="115"/>
        <end position="168"/>
    </location>
</feature>
<feature type="compositionally biased region" description="Acidic residues" evidence="1">
    <location>
        <begin position="50"/>
        <end position="75"/>
    </location>
</feature>
<evidence type="ECO:0000313" key="3">
    <source>
        <dbReference type="EMBL" id="POY73574.1"/>
    </source>
</evidence>
<reference evidence="3 4" key="1">
    <citation type="journal article" date="2018" name="Front. Microbiol.">
        <title>Prospects for Fungal Bioremediation of Acidic Radioactive Waste Sites: Characterization and Genome Sequence of Rhodotorula taiwanensis MD1149.</title>
        <authorList>
            <person name="Tkavc R."/>
            <person name="Matrosova V.Y."/>
            <person name="Grichenko O.E."/>
            <person name="Gostincar C."/>
            <person name="Volpe R.P."/>
            <person name="Klimenkova P."/>
            <person name="Gaidamakova E.K."/>
            <person name="Zhou C.E."/>
            <person name="Stewart B.J."/>
            <person name="Lyman M.G."/>
            <person name="Malfatti S.A."/>
            <person name="Rubinfeld B."/>
            <person name="Courtot M."/>
            <person name="Singh J."/>
            <person name="Dalgard C.L."/>
            <person name="Hamilton T."/>
            <person name="Frey K.G."/>
            <person name="Gunde-Cimerman N."/>
            <person name="Dugan L."/>
            <person name="Daly M.J."/>
        </authorList>
    </citation>
    <scope>NUCLEOTIDE SEQUENCE [LARGE SCALE GENOMIC DNA]</scope>
    <source>
        <strain evidence="3 4">MD1149</strain>
    </source>
</reference>
<feature type="domain" description="F-box" evidence="2">
    <location>
        <begin position="169"/>
        <end position="219"/>
    </location>
</feature>
<dbReference type="EMBL" id="PJQD01000036">
    <property type="protein sequence ID" value="POY73574.1"/>
    <property type="molecule type" value="Genomic_DNA"/>
</dbReference>
<feature type="compositionally biased region" description="Polar residues" evidence="1">
    <location>
        <begin position="1"/>
        <end position="17"/>
    </location>
</feature>
<feature type="region of interest" description="Disordered" evidence="1">
    <location>
        <begin position="795"/>
        <end position="828"/>
    </location>
</feature>
<feature type="compositionally biased region" description="Low complexity" evidence="1">
    <location>
        <begin position="795"/>
        <end position="812"/>
    </location>
</feature>
<proteinExistence type="predicted"/>
<feature type="region of interest" description="Disordered" evidence="1">
    <location>
        <begin position="449"/>
        <end position="476"/>
    </location>
</feature>
<feature type="compositionally biased region" description="Polar residues" evidence="1">
    <location>
        <begin position="129"/>
        <end position="153"/>
    </location>
</feature>
<dbReference type="InterPro" id="IPR057207">
    <property type="entry name" value="FBXL15_LRR"/>
</dbReference>
<protein>
    <recommendedName>
        <fullName evidence="2">F-box domain-containing protein</fullName>
    </recommendedName>
</protein>
<dbReference type="SUPFAM" id="SSF52047">
    <property type="entry name" value="RNI-like"/>
    <property type="match status" value="2"/>
</dbReference>
<evidence type="ECO:0000259" key="2">
    <source>
        <dbReference type="PROSITE" id="PS50181"/>
    </source>
</evidence>
<feature type="compositionally biased region" description="Polar residues" evidence="1">
    <location>
        <begin position="936"/>
        <end position="961"/>
    </location>
</feature>
<feature type="compositionally biased region" description="Polar residues" evidence="1">
    <location>
        <begin position="93"/>
        <end position="102"/>
    </location>
</feature>
<comment type="caution">
    <text evidence="3">The sequence shown here is derived from an EMBL/GenBank/DDBJ whole genome shotgun (WGS) entry which is preliminary data.</text>
</comment>
<name>A0A2S5B9X7_9BASI</name>
<feature type="region of interest" description="Disordered" evidence="1">
    <location>
        <begin position="934"/>
        <end position="1041"/>
    </location>
</feature>
<dbReference type="InterPro" id="IPR036047">
    <property type="entry name" value="F-box-like_dom_sf"/>
</dbReference>
<evidence type="ECO:0000313" key="4">
    <source>
        <dbReference type="Proteomes" id="UP000237144"/>
    </source>
</evidence>
<dbReference type="Pfam" id="PF12937">
    <property type="entry name" value="F-box-like"/>
    <property type="match status" value="1"/>
</dbReference>
<sequence length="1041" mass="109575">MASSARPQDAMTNQRRQNLPPHLVSQTPPAPSRSPSNASTGGDDVSGADREEEDDDEDGDSADESDFQADGDPDNPEASSVALSRLGPALATPKQTGTSSPWPFTAALAADSSAAFAKPGSDHPYAPALSSSQGNTVAGPSSTPSASNQQQPGGSDAAMLMSPTQGHTPIPASSLPHEILLHILRLLPPSSLAPALRVCKAWCQCGVELLWYKPTFTSLPSLYKMLQVLSHPDQTFPYPDFVRRLSFLPLAKEMSDRLVAKLLPCTRLERLTLTNCKALSSPAIASLLVNSHGLVAIDLTDVEEVDDAVLLALAENCPRLQGLNLSGCSHVTDRGIEALALKAAALRRIKLRKCDQLTDVSVMLLSLHCPLLLEIDLAFCTSITAYTPMQLFRTSTSLREMGFPGCTALTDEGFPDATDLQLVSAADAIHEAANGSGCATPNGSYGRNGSNSAASSAPGTPGSGTEPLVSTSGYSLARPRPIRSPPAFQPYDQLRFLDLTSCSTLTDASIAGIAKYCPKLRNLMLGKCSRLTDDALFAICGIGKHLHYLHLGHVNNITDRAVSAIARSCTRLRYVDLANCTNLTDQSVIELASNLPRLKRIGLVRVNNITDAAIDSLAQRTSLERIHLSYCDNLTVAAISSMLQNLQRVTHLSLTGVTSFRKRALQQFCRAPPGTFNDHQRRSFCVFSGRGVIELRKFLKGLSPADVAVLSNPDPPSEDEAGHFARHTNALLNAAVAGGGNPMLPNFLAGNGLQQLPAGQTTAQFAATQARLAQIQQARQTLAIAHQRLQAHQAAAAAASARDARQQQQQQAGSNGLSTGGAPNPYGVQPGMASSNMLGLNLPLGAAAAPWAAAAAVAGQPQASTSNGSLGGGGAPGQSYSSSQSSDDDLMPGGIAHAMPPHAHQSGPSLLPSGFAPNGSAAYRNSAPPTYAALWSSPTAQPSTSLAAPSQSHSGRPSTAASREESPAPFGMEVDGHEPEAANGPDENGPWRNRRRSTITRQNYLADRGLRIEPDGGRQEHDMPDGSESEGEEEDISMGES</sequence>
<dbReference type="SUPFAM" id="SSF81383">
    <property type="entry name" value="F-box domain"/>
    <property type="match status" value="1"/>
</dbReference>
<keyword evidence="4" id="KW-1185">Reference proteome</keyword>
<accession>A0A2S5B9X7</accession>
<dbReference type="AlphaFoldDB" id="A0A2S5B9X7"/>
<dbReference type="SMART" id="SM00367">
    <property type="entry name" value="LRR_CC"/>
    <property type="match status" value="12"/>
</dbReference>
<dbReference type="PROSITE" id="PS50181">
    <property type="entry name" value="FBOX"/>
    <property type="match status" value="1"/>
</dbReference>
<dbReference type="GO" id="GO:0019005">
    <property type="term" value="C:SCF ubiquitin ligase complex"/>
    <property type="evidence" value="ECO:0007669"/>
    <property type="project" value="TreeGrafter"/>
</dbReference>
<feature type="region of interest" description="Disordered" evidence="1">
    <location>
        <begin position="1"/>
        <end position="103"/>
    </location>
</feature>
<dbReference type="OrthoDB" id="10257471at2759"/>
<dbReference type="PANTHER" id="PTHR13318">
    <property type="entry name" value="PARTNER OF PAIRED, ISOFORM B-RELATED"/>
    <property type="match status" value="1"/>
</dbReference>
<gene>
    <name evidence="3" type="ORF">BMF94_3512</name>
</gene>
<dbReference type="GO" id="GO:0031146">
    <property type="term" value="P:SCF-dependent proteasomal ubiquitin-dependent protein catabolic process"/>
    <property type="evidence" value="ECO:0007669"/>
    <property type="project" value="TreeGrafter"/>
</dbReference>
<feature type="compositionally biased region" description="Acidic residues" evidence="1">
    <location>
        <begin position="1025"/>
        <end position="1041"/>
    </location>
</feature>
<feature type="region of interest" description="Disordered" evidence="1">
    <location>
        <begin position="862"/>
        <end position="915"/>
    </location>
</feature>
<feature type="compositionally biased region" description="Basic and acidic residues" evidence="1">
    <location>
        <begin position="1008"/>
        <end position="1024"/>
    </location>
</feature>
<organism evidence="3 4">
    <name type="scientific">Rhodotorula taiwanensis</name>
    <dbReference type="NCBI Taxonomy" id="741276"/>
    <lineage>
        <taxon>Eukaryota</taxon>
        <taxon>Fungi</taxon>
        <taxon>Dikarya</taxon>
        <taxon>Basidiomycota</taxon>
        <taxon>Pucciniomycotina</taxon>
        <taxon>Microbotryomycetes</taxon>
        <taxon>Sporidiobolales</taxon>
        <taxon>Sporidiobolaceae</taxon>
        <taxon>Rhodotorula</taxon>
    </lineage>
</organism>
<dbReference type="Pfam" id="PF25372">
    <property type="entry name" value="DUF7885"/>
    <property type="match status" value="2"/>
</dbReference>
<feature type="compositionally biased region" description="Low complexity" evidence="1">
    <location>
        <begin position="449"/>
        <end position="464"/>
    </location>
</feature>
<evidence type="ECO:0000256" key="1">
    <source>
        <dbReference type="SAM" id="MobiDB-lite"/>
    </source>
</evidence>
<dbReference type="Gene3D" id="3.80.10.10">
    <property type="entry name" value="Ribonuclease Inhibitor"/>
    <property type="match status" value="2"/>
</dbReference>
<dbReference type="InterPro" id="IPR032675">
    <property type="entry name" value="LRR_dom_sf"/>
</dbReference>
<dbReference type="CDD" id="cd09917">
    <property type="entry name" value="F-box_SF"/>
    <property type="match status" value="1"/>
</dbReference>
<dbReference type="InterPro" id="IPR001810">
    <property type="entry name" value="F-box_dom"/>
</dbReference>
<dbReference type="InterPro" id="IPR006553">
    <property type="entry name" value="Leu-rich_rpt_Cys-con_subtyp"/>
</dbReference>
<dbReference type="Proteomes" id="UP000237144">
    <property type="component" value="Unassembled WGS sequence"/>
</dbReference>